<evidence type="ECO:0000256" key="11">
    <source>
        <dbReference type="ARBA" id="ARBA00023014"/>
    </source>
</evidence>
<dbReference type="EMBL" id="AOGT01001551">
    <property type="protein sequence ID" value="EMG47483.1"/>
    <property type="molecule type" value="Genomic_DNA"/>
</dbReference>
<dbReference type="Proteomes" id="UP000011777">
    <property type="component" value="Unassembled WGS sequence"/>
</dbReference>
<dbReference type="AlphaFoldDB" id="M3J5Z9"/>
<evidence type="ECO:0000256" key="4">
    <source>
        <dbReference type="ARBA" id="ARBA00010848"/>
    </source>
</evidence>
<evidence type="ECO:0000256" key="12">
    <source>
        <dbReference type="ARBA" id="ARBA00049097"/>
    </source>
</evidence>
<keyword evidence="11" id="KW-0411">Iron-sulfur</keyword>
<dbReference type="Gene3D" id="3.90.380.10">
    <property type="entry name" value="Naphthalene 1,2-dioxygenase Alpha Subunit, Chain A, domain 1"/>
    <property type="match status" value="1"/>
</dbReference>
<evidence type="ECO:0000256" key="7">
    <source>
        <dbReference type="ARBA" id="ARBA00022714"/>
    </source>
</evidence>
<dbReference type="SUPFAM" id="SSF55961">
    <property type="entry name" value="Bet v1-like"/>
    <property type="match status" value="1"/>
</dbReference>
<dbReference type="HOGENOM" id="CLU_026244_1_2_1"/>
<dbReference type="SUPFAM" id="SSF50022">
    <property type="entry name" value="ISP domain"/>
    <property type="match status" value="1"/>
</dbReference>
<evidence type="ECO:0000256" key="5">
    <source>
        <dbReference type="ARBA" id="ARBA00012763"/>
    </source>
</evidence>
<dbReference type="GO" id="GO:0019285">
    <property type="term" value="P:glycine betaine biosynthetic process from choline"/>
    <property type="evidence" value="ECO:0007669"/>
    <property type="project" value="UniProtKB-UniPathway"/>
</dbReference>
<keyword evidence="8" id="KW-0479">Metal-binding</keyword>
<evidence type="ECO:0000256" key="6">
    <source>
        <dbReference type="ARBA" id="ARBA00014931"/>
    </source>
</evidence>
<keyword evidence="10" id="KW-0408">Iron</keyword>
<evidence type="ECO:0000256" key="10">
    <source>
        <dbReference type="ARBA" id="ARBA00023004"/>
    </source>
</evidence>
<keyword evidence="15" id="KW-1185">Reference proteome</keyword>
<evidence type="ECO:0000256" key="9">
    <source>
        <dbReference type="ARBA" id="ARBA00023002"/>
    </source>
</evidence>
<evidence type="ECO:0000256" key="1">
    <source>
        <dbReference type="ARBA" id="ARBA00001962"/>
    </source>
</evidence>
<dbReference type="Pfam" id="PF00848">
    <property type="entry name" value="Ring_hydroxyl_A"/>
    <property type="match status" value="1"/>
</dbReference>
<dbReference type="PANTHER" id="PTHR43756">
    <property type="entry name" value="CHOLINE MONOOXYGENASE, CHLOROPLASTIC"/>
    <property type="match status" value="1"/>
</dbReference>
<proteinExistence type="inferred from homology"/>
<name>M3J5Z9_CANMX</name>
<dbReference type="OrthoDB" id="426882at2759"/>
<organism evidence="14 15">
    <name type="scientific">Candida maltosa (strain Xu316)</name>
    <name type="common">Yeast</name>
    <dbReference type="NCBI Taxonomy" id="1245528"/>
    <lineage>
        <taxon>Eukaryota</taxon>
        <taxon>Fungi</taxon>
        <taxon>Dikarya</taxon>
        <taxon>Ascomycota</taxon>
        <taxon>Saccharomycotina</taxon>
        <taxon>Pichiomycetes</taxon>
        <taxon>Debaryomycetaceae</taxon>
        <taxon>Candida/Lodderomyces clade</taxon>
        <taxon>Candida</taxon>
    </lineage>
</organism>
<dbReference type="UniPathway" id="UPA00529">
    <property type="reaction ID" value="UER00430"/>
</dbReference>
<dbReference type="CDD" id="cd00680">
    <property type="entry name" value="RHO_alpha_C"/>
    <property type="match status" value="1"/>
</dbReference>
<dbReference type="GO" id="GO:0051537">
    <property type="term" value="F:2 iron, 2 sulfur cluster binding"/>
    <property type="evidence" value="ECO:0007669"/>
    <property type="project" value="UniProtKB-KW"/>
</dbReference>
<comment type="function">
    <text evidence="2">Catalyzes the first step of the osmoprotectant glycine betaine synthesis.</text>
</comment>
<feature type="domain" description="Rieske" evidence="13">
    <location>
        <begin position="55"/>
        <end position="153"/>
    </location>
</feature>
<evidence type="ECO:0000256" key="3">
    <source>
        <dbReference type="ARBA" id="ARBA00004866"/>
    </source>
</evidence>
<comment type="caution">
    <text evidence="14">The sequence shown here is derived from an EMBL/GenBank/DDBJ whole genome shotgun (WGS) entry which is preliminary data.</text>
</comment>
<dbReference type="CDD" id="cd03469">
    <property type="entry name" value="Rieske_RO_Alpha_N"/>
    <property type="match status" value="1"/>
</dbReference>
<gene>
    <name evidence="14" type="ORF">G210_2167</name>
</gene>
<dbReference type="InterPro" id="IPR015879">
    <property type="entry name" value="Ring_hydroxy_dOase_asu_C_dom"/>
</dbReference>
<evidence type="ECO:0000313" key="14">
    <source>
        <dbReference type="EMBL" id="EMG47483.1"/>
    </source>
</evidence>
<dbReference type="STRING" id="1245528.M3J5Z9"/>
<dbReference type="InterPro" id="IPR001663">
    <property type="entry name" value="Rng_hydr_dOase-A"/>
</dbReference>
<protein>
    <recommendedName>
        <fullName evidence="6">Choline monooxygenase, chloroplastic</fullName>
        <ecNumber evidence="5">1.14.15.7</ecNumber>
    </recommendedName>
</protein>
<dbReference type="Gene3D" id="2.102.10.10">
    <property type="entry name" value="Rieske [2Fe-2S] iron-sulphur domain"/>
    <property type="match status" value="1"/>
</dbReference>
<dbReference type="PANTHER" id="PTHR43756:SF5">
    <property type="entry name" value="CHOLINE MONOOXYGENASE, CHLOROPLASTIC"/>
    <property type="match status" value="1"/>
</dbReference>
<comment type="catalytic activity">
    <reaction evidence="12">
        <text>choline + 2 reduced [2Fe-2S]-[ferredoxin] + O2 + 2 H(+) = betaine aldehyde hydrate + 2 oxidized [2Fe-2S]-[ferredoxin] + H2O</text>
        <dbReference type="Rhea" id="RHEA:17769"/>
        <dbReference type="Rhea" id="RHEA-COMP:10000"/>
        <dbReference type="Rhea" id="RHEA-COMP:10001"/>
        <dbReference type="ChEBI" id="CHEBI:15354"/>
        <dbReference type="ChEBI" id="CHEBI:15377"/>
        <dbReference type="ChEBI" id="CHEBI:15378"/>
        <dbReference type="ChEBI" id="CHEBI:15379"/>
        <dbReference type="ChEBI" id="CHEBI:15870"/>
        <dbReference type="ChEBI" id="CHEBI:33737"/>
        <dbReference type="ChEBI" id="CHEBI:33738"/>
        <dbReference type="EC" id="1.14.15.7"/>
    </reaction>
</comment>
<dbReference type="PROSITE" id="PS51296">
    <property type="entry name" value="RIESKE"/>
    <property type="match status" value="1"/>
</dbReference>
<comment type="cofactor">
    <cofactor evidence="1">
        <name>Fe cation</name>
        <dbReference type="ChEBI" id="CHEBI:24875"/>
    </cofactor>
</comment>
<dbReference type="InterPro" id="IPR017941">
    <property type="entry name" value="Rieske_2Fe-2S"/>
</dbReference>
<dbReference type="OMA" id="NIMVEWY"/>
<dbReference type="Pfam" id="PF00355">
    <property type="entry name" value="Rieske"/>
    <property type="match status" value="1"/>
</dbReference>
<comment type="pathway">
    <text evidence="3">Amine and polyamine biosynthesis; betaine biosynthesis via choline pathway; betaine aldehyde from choline (monooxygenase route): step 1/1.</text>
</comment>
<dbReference type="eggNOG" id="ENOG502QQJW">
    <property type="taxonomic scope" value="Eukaryota"/>
</dbReference>
<reference evidence="14 15" key="1">
    <citation type="submission" date="2013-02" db="EMBL/GenBank/DDBJ databases">
        <title>Genome sequence of Candida maltosa Xu316, a potential industrial strain for xylitol and ethanol production.</title>
        <authorList>
            <person name="Yu J."/>
            <person name="Wang Q."/>
            <person name="Geng X."/>
            <person name="Bao W."/>
            <person name="He P."/>
            <person name="Cai J."/>
        </authorList>
    </citation>
    <scope>NUCLEOTIDE SEQUENCE [LARGE SCALE GENOMIC DNA]</scope>
    <source>
        <strain evidence="15">Xu316</strain>
    </source>
</reference>
<evidence type="ECO:0000259" key="13">
    <source>
        <dbReference type="PROSITE" id="PS51296"/>
    </source>
</evidence>
<dbReference type="GO" id="GO:0019133">
    <property type="term" value="F:choline monooxygenase activity"/>
    <property type="evidence" value="ECO:0007669"/>
    <property type="project" value="UniProtKB-EC"/>
</dbReference>
<accession>M3J5Z9</accession>
<comment type="similarity">
    <text evidence="4">Belongs to the choline monooxygenase family.</text>
</comment>
<dbReference type="InterPro" id="IPR036922">
    <property type="entry name" value="Rieske_2Fe-2S_sf"/>
</dbReference>
<sequence>MTPPTLAQLPTQAPQLDAIPIDKNVARKHTLPAKFWTSDEVFEFEKRAIFHKSWMYCTHTSRFEKSGDYYSFNISGINFFIIKSKTDGSVKAFHNVCRHRAYPVVRKDKGSSNVLACHYHRWTYNSDGELKKAPGFEDVDGFDKSENGLFEISTHVTPQGLIYVNFSSDPVPFDTWFEGMTEEMNEFDFSDYEYHMSYELDGKFNWKTLCDSYSECLHCQSAHPGLSAAFKINTYKVVPKTRYARHYAEIVREEKKPEPGKSSWFGKKNDTKVEEKKNIGGEFDGLWIYQFPIAGINCYSPAWYSIRILPISAKRTILQYDIYTKKGLDEASKKEFVDFLQQVEIEDYELCRLTQKNLNEGIYSTGYLHPEQENGLLFYQGLVKDMITEHFKLEQEKGEPIDPAAVGNHSSGEIEELDGICQSLECGKSSIDW</sequence>
<keyword evidence="7" id="KW-0001">2Fe-2S</keyword>
<dbReference type="GO" id="GO:0005506">
    <property type="term" value="F:iron ion binding"/>
    <property type="evidence" value="ECO:0007669"/>
    <property type="project" value="InterPro"/>
</dbReference>
<keyword evidence="14" id="KW-0503">Monooxygenase</keyword>
<dbReference type="EC" id="1.14.15.7" evidence="5"/>
<evidence type="ECO:0000256" key="2">
    <source>
        <dbReference type="ARBA" id="ARBA00002149"/>
    </source>
</evidence>
<evidence type="ECO:0000256" key="8">
    <source>
        <dbReference type="ARBA" id="ARBA00022723"/>
    </source>
</evidence>
<dbReference type="PRINTS" id="PR00090">
    <property type="entry name" value="RNGDIOXGNASE"/>
</dbReference>
<evidence type="ECO:0000313" key="15">
    <source>
        <dbReference type="Proteomes" id="UP000011777"/>
    </source>
</evidence>
<keyword evidence="9" id="KW-0560">Oxidoreductase</keyword>